<dbReference type="PANTHER" id="PTHR48448">
    <property type="entry name" value="MUTL PROTEIN ISOFORM 1"/>
    <property type="match status" value="1"/>
</dbReference>
<dbReference type="Proteomes" id="UP000796880">
    <property type="component" value="Unassembled WGS sequence"/>
</dbReference>
<accession>A0A8K0HTG9</accession>
<organism evidence="1 2">
    <name type="scientific">Rhamnella rubrinervis</name>
    <dbReference type="NCBI Taxonomy" id="2594499"/>
    <lineage>
        <taxon>Eukaryota</taxon>
        <taxon>Viridiplantae</taxon>
        <taxon>Streptophyta</taxon>
        <taxon>Embryophyta</taxon>
        <taxon>Tracheophyta</taxon>
        <taxon>Spermatophyta</taxon>
        <taxon>Magnoliopsida</taxon>
        <taxon>eudicotyledons</taxon>
        <taxon>Gunneridae</taxon>
        <taxon>Pentapetalae</taxon>
        <taxon>rosids</taxon>
        <taxon>fabids</taxon>
        <taxon>Rosales</taxon>
        <taxon>Rhamnaceae</taxon>
        <taxon>rhamnoid group</taxon>
        <taxon>Rhamneae</taxon>
        <taxon>Rhamnella</taxon>
    </lineage>
</organism>
<dbReference type="GO" id="GO:0005524">
    <property type="term" value="F:ATP binding"/>
    <property type="evidence" value="ECO:0007669"/>
    <property type="project" value="InterPro"/>
</dbReference>
<dbReference type="AlphaFoldDB" id="A0A8K0HTG9"/>
<dbReference type="GO" id="GO:0030983">
    <property type="term" value="F:mismatched DNA binding"/>
    <property type="evidence" value="ECO:0007669"/>
    <property type="project" value="InterPro"/>
</dbReference>
<dbReference type="GO" id="GO:0006298">
    <property type="term" value="P:mismatch repair"/>
    <property type="evidence" value="ECO:0007669"/>
    <property type="project" value="InterPro"/>
</dbReference>
<dbReference type="OrthoDB" id="10252754at2759"/>
<dbReference type="Gene3D" id="3.40.1170.10">
    <property type="entry name" value="DNA repair protein MutS, domain I"/>
    <property type="match status" value="1"/>
</dbReference>
<reference evidence="1" key="1">
    <citation type="submission" date="2020-03" db="EMBL/GenBank/DDBJ databases">
        <title>A high-quality chromosome-level genome assembly of a woody plant with both climbing and erect habits, Rhamnella rubrinervis.</title>
        <authorList>
            <person name="Lu Z."/>
            <person name="Yang Y."/>
            <person name="Zhu X."/>
            <person name="Sun Y."/>
        </authorList>
    </citation>
    <scope>NUCLEOTIDE SEQUENCE</scope>
    <source>
        <strain evidence="1">BYM</strain>
        <tissue evidence="1">Leaf</tissue>
    </source>
</reference>
<proteinExistence type="predicted"/>
<evidence type="ECO:0000313" key="1">
    <source>
        <dbReference type="EMBL" id="KAF3457559.1"/>
    </source>
</evidence>
<keyword evidence="2" id="KW-1185">Reference proteome</keyword>
<dbReference type="PANTHER" id="PTHR48448:SF1">
    <property type="entry name" value="MUTL PROTEIN ISOFORM 1"/>
    <property type="match status" value="1"/>
</dbReference>
<dbReference type="SUPFAM" id="SSF55271">
    <property type="entry name" value="DNA repair protein MutS, domain I"/>
    <property type="match status" value="1"/>
</dbReference>
<evidence type="ECO:0008006" key="3">
    <source>
        <dbReference type="Google" id="ProtNLM"/>
    </source>
</evidence>
<dbReference type="InterPro" id="IPR016151">
    <property type="entry name" value="DNA_mismatch_repair_MutS_N"/>
</dbReference>
<dbReference type="EMBL" id="VOIH02000001">
    <property type="protein sequence ID" value="KAF3457559.1"/>
    <property type="molecule type" value="Genomic_DNA"/>
</dbReference>
<dbReference type="InterPro" id="IPR053276">
    <property type="entry name" value="MtDNA_mismatch_repair_MutS"/>
</dbReference>
<comment type="caution">
    <text evidence="1">The sequence shown here is derived from an EMBL/GenBank/DDBJ whole genome shotgun (WGS) entry which is preliminary data.</text>
</comment>
<evidence type="ECO:0000313" key="2">
    <source>
        <dbReference type="Proteomes" id="UP000796880"/>
    </source>
</evidence>
<gene>
    <name evidence="1" type="ORF">FNV43_RR02217</name>
</gene>
<sequence>MLLPPCTGWLPETLSFRFPDGVLWPFSFTLLLVDTGPHSLSCRLVISQTLLFNNKEIHFNVNGAKCLICAIFEFGVTSVSPEYSLSECWIRKLMSGQFGRIYCFKDRKVLKGSTKATKKLKALNNVLDERGHSNILWWKEACRKPSTVQLVKRLEYSNLPGLDVNLKNGSLKEGTLNWEILRLKSKFPREVLLCRVGDFYEALGIDACILVE</sequence>
<protein>
    <recommendedName>
        <fullName evidence="3">DNA mismatch repair protein MutS-like N-terminal domain-containing protein</fullName>
    </recommendedName>
</protein>
<name>A0A8K0HTG9_9ROSA</name>